<gene>
    <name evidence="2" type="ORF">BD310DRAFT_419513</name>
</gene>
<name>A0A4Q9PX72_9APHY</name>
<proteinExistence type="predicted"/>
<dbReference type="STRING" id="114155.A0A4Q9PX72"/>
<feature type="region of interest" description="Disordered" evidence="1">
    <location>
        <begin position="1"/>
        <end position="24"/>
    </location>
</feature>
<keyword evidence="3" id="KW-1185">Reference proteome</keyword>
<protein>
    <submittedName>
        <fullName evidence="2">Uncharacterized protein</fullName>
    </submittedName>
</protein>
<reference evidence="2 3" key="1">
    <citation type="submission" date="2019-01" db="EMBL/GenBank/DDBJ databases">
        <title>Draft genome sequences of three monokaryotic isolates of the white-rot basidiomycete fungus Dichomitus squalens.</title>
        <authorList>
            <consortium name="DOE Joint Genome Institute"/>
            <person name="Lopez S.C."/>
            <person name="Andreopoulos B."/>
            <person name="Pangilinan J."/>
            <person name="Lipzen A."/>
            <person name="Riley R."/>
            <person name="Ahrendt S."/>
            <person name="Ng V."/>
            <person name="Barry K."/>
            <person name="Daum C."/>
            <person name="Grigoriev I.V."/>
            <person name="Hilden K.S."/>
            <person name="Makela M.R."/>
            <person name="de Vries R.P."/>
        </authorList>
    </citation>
    <scope>NUCLEOTIDE SEQUENCE [LARGE SCALE GENOMIC DNA]</scope>
    <source>
        <strain evidence="2 3">CBS 464.89</strain>
    </source>
</reference>
<dbReference type="EMBL" id="ML145115">
    <property type="protein sequence ID" value="TBU59307.1"/>
    <property type="molecule type" value="Genomic_DNA"/>
</dbReference>
<organism evidence="2 3">
    <name type="scientific">Dichomitus squalens</name>
    <dbReference type="NCBI Taxonomy" id="114155"/>
    <lineage>
        <taxon>Eukaryota</taxon>
        <taxon>Fungi</taxon>
        <taxon>Dikarya</taxon>
        <taxon>Basidiomycota</taxon>
        <taxon>Agaricomycotina</taxon>
        <taxon>Agaricomycetes</taxon>
        <taxon>Polyporales</taxon>
        <taxon>Polyporaceae</taxon>
        <taxon>Dichomitus</taxon>
    </lineage>
</organism>
<accession>A0A4Q9PX72</accession>
<dbReference type="AlphaFoldDB" id="A0A4Q9PX72"/>
<sequence length="371" mass="40237">MRGDHTTPTDRPHPSSTRPPVSPLPRFPPTFIPVANLFPSHIAGRLYSSFFTFYFLHSTFSRSLQSLSQRKFQATHERFFTPAVMNAKLATRNVMEVTAAAPAAARPSLSVRCPTTPLEKAAITELAMTIAEELASLSQSMSPIGIDVPLKHTGLNPKTLSLFHSWLKSAYDYDASLSRLLEDDMTAEVLAADVLASPRTRQARALPKPDRPVGSGSFASRRARRAPRAPISVDVTTEPEEVPVSSAAARQYAADIGMAPFDSWAGKKSSLVYGLLALGLVGSPMSPSMNAIKSPAVPASYNPGSRLRPIAPLEDPRALMPTRTPIFTSFLDSVRMPGVDAVQSPWVPDRHYASLDGMFAELRFPQTPGSV</sequence>
<evidence type="ECO:0000313" key="2">
    <source>
        <dbReference type="EMBL" id="TBU59307.1"/>
    </source>
</evidence>
<evidence type="ECO:0000313" key="3">
    <source>
        <dbReference type="Proteomes" id="UP000292082"/>
    </source>
</evidence>
<dbReference type="Proteomes" id="UP000292082">
    <property type="component" value="Unassembled WGS sequence"/>
</dbReference>
<feature type="region of interest" description="Disordered" evidence="1">
    <location>
        <begin position="200"/>
        <end position="231"/>
    </location>
</feature>
<evidence type="ECO:0000256" key="1">
    <source>
        <dbReference type="SAM" id="MobiDB-lite"/>
    </source>
</evidence>
<feature type="compositionally biased region" description="Basic and acidic residues" evidence="1">
    <location>
        <begin position="1"/>
        <end position="13"/>
    </location>
</feature>